<reference evidence="2" key="1">
    <citation type="submission" date="2022-12" db="EMBL/GenBank/DDBJ databases">
        <title>Genome assemblies of Blomia tropicalis.</title>
        <authorList>
            <person name="Cui Y."/>
        </authorList>
    </citation>
    <scope>NUCLEOTIDE SEQUENCE</scope>
    <source>
        <tissue evidence="2">Adult mites</tissue>
    </source>
</reference>
<keyword evidence="3" id="KW-1185">Reference proteome</keyword>
<gene>
    <name evidence="2" type="ORF">RDWZM_005630</name>
</gene>
<evidence type="ECO:0000313" key="3">
    <source>
        <dbReference type="Proteomes" id="UP001142055"/>
    </source>
</evidence>
<protein>
    <submittedName>
        <fullName evidence="2">Uncharacterized protein</fullName>
    </submittedName>
</protein>
<feature type="region of interest" description="Disordered" evidence="1">
    <location>
        <begin position="176"/>
        <end position="301"/>
    </location>
</feature>
<name>A0A9Q0RL12_BLOTA</name>
<comment type="caution">
    <text evidence="2">The sequence shown here is derived from an EMBL/GenBank/DDBJ whole genome shotgun (WGS) entry which is preliminary data.</text>
</comment>
<dbReference type="Proteomes" id="UP001142055">
    <property type="component" value="Chromosome 2"/>
</dbReference>
<feature type="compositionally biased region" description="Polar residues" evidence="1">
    <location>
        <begin position="1"/>
        <end position="15"/>
    </location>
</feature>
<feature type="compositionally biased region" description="Basic and acidic residues" evidence="1">
    <location>
        <begin position="257"/>
        <end position="272"/>
    </location>
</feature>
<organism evidence="2 3">
    <name type="scientific">Blomia tropicalis</name>
    <name type="common">Mite</name>
    <dbReference type="NCBI Taxonomy" id="40697"/>
    <lineage>
        <taxon>Eukaryota</taxon>
        <taxon>Metazoa</taxon>
        <taxon>Ecdysozoa</taxon>
        <taxon>Arthropoda</taxon>
        <taxon>Chelicerata</taxon>
        <taxon>Arachnida</taxon>
        <taxon>Acari</taxon>
        <taxon>Acariformes</taxon>
        <taxon>Sarcoptiformes</taxon>
        <taxon>Astigmata</taxon>
        <taxon>Glycyphagoidea</taxon>
        <taxon>Echimyopodidae</taxon>
        <taxon>Blomia</taxon>
    </lineage>
</organism>
<feature type="compositionally biased region" description="Basic and acidic residues" evidence="1">
    <location>
        <begin position="185"/>
        <end position="216"/>
    </location>
</feature>
<dbReference type="EMBL" id="JAPWDV010000002">
    <property type="protein sequence ID" value="KAJ6219818.1"/>
    <property type="molecule type" value="Genomic_DNA"/>
</dbReference>
<accession>A0A9Q0RL12</accession>
<feature type="region of interest" description="Disordered" evidence="1">
    <location>
        <begin position="1"/>
        <end position="65"/>
    </location>
</feature>
<proteinExistence type="predicted"/>
<feature type="compositionally biased region" description="Polar residues" evidence="1">
    <location>
        <begin position="224"/>
        <end position="233"/>
    </location>
</feature>
<feature type="compositionally biased region" description="Polar residues" evidence="1">
    <location>
        <begin position="273"/>
        <end position="289"/>
    </location>
</feature>
<evidence type="ECO:0000313" key="2">
    <source>
        <dbReference type="EMBL" id="KAJ6219818.1"/>
    </source>
</evidence>
<feature type="compositionally biased region" description="Basic residues" evidence="1">
    <location>
        <begin position="28"/>
        <end position="39"/>
    </location>
</feature>
<evidence type="ECO:0000256" key="1">
    <source>
        <dbReference type="SAM" id="MobiDB-lite"/>
    </source>
</evidence>
<dbReference type="AlphaFoldDB" id="A0A9Q0RL12"/>
<feature type="compositionally biased region" description="Basic and acidic residues" evidence="1">
    <location>
        <begin position="16"/>
        <end position="27"/>
    </location>
</feature>
<sequence length="381" mass="42437">MNNKSSDIHGSQQSKIELKTFGKDSSKVKVKNVKSKSHLHPFTGSPSHGSRELKPTLNVSPKSNSRIGAGLSHYSVISNKEQQNRPLTLDTPLETVLIHNKKCMGYNCEHSCNCGGACSTIANESNKQNEIKTSGSIINNNNKLNSDSIGKVGGMQKADESSTMLIMKLIVDKLSQNPLPPNNGFEKHISGSEIERNEKPRSSQHEKSNIERKKSIDYVINRPPSRQSSGPQDSQRDLNSKDKKFFHSKSLHSRSMSSEKVRTRSQISDKVKKQNSSSRDLCKQRSNSSRRSDRLKSHISNGVIKEHKSRKVNRKASSATLKSQASQEEMNFIHNVNASKLTYNSLSTSTKSAAKLDNKINQLDTNKVDKHILVMLIVKHV</sequence>
<feature type="compositionally biased region" description="Basic and acidic residues" evidence="1">
    <location>
        <begin position="234"/>
        <end position="245"/>
    </location>
</feature>